<evidence type="ECO:0000256" key="1">
    <source>
        <dbReference type="SAM" id="Coils"/>
    </source>
</evidence>
<name>A0ABN6G2G5_9GAMM</name>
<evidence type="ECO:0000256" key="2">
    <source>
        <dbReference type="SAM" id="MobiDB-lite"/>
    </source>
</evidence>
<evidence type="ECO:0000313" key="5">
    <source>
        <dbReference type="Proteomes" id="UP000681317"/>
    </source>
</evidence>
<protein>
    <recommendedName>
        <fullName evidence="6">Porin</fullName>
    </recommendedName>
</protein>
<dbReference type="EMBL" id="AP024545">
    <property type="protein sequence ID" value="BCT93928.1"/>
    <property type="molecule type" value="Genomic_DNA"/>
</dbReference>
<accession>A0ABN6G2G5</accession>
<reference evidence="4 5" key="1">
    <citation type="submission" date="2021-03" db="EMBL/GenBank/DDBJ databases">
        <title>Complete Genome Sequences of Two Lysobacter Strains Isolated from Sea Water (Lysobacter caseinilyticus) and Soil (Lysobacter helvus) in South Korea.</title>
        <authorList>
            <person name="Watanabe Y."/>
            <person name="Arakawa K."/>
        </authorList>
    </citation>
    <scope>NUCLEOTIDE SEQUENCE [LARGE SCALE GENOMIC DNA]</scope>
    <source>
        <strain evidence="4 5">KVB24</strain>
    </source>
</reference>
<feature type="signal peptide" evidence="3">
    <location>
        <begin position="1"/>
        <end position="30"/>
    </location>
</feature>
<sequence length="493" mass="54433">MRSPQDRIASMKLHLLGVALAAAIAPGVAAAQSKDATTAELKEQIAKMQAQLQQQQQAMQQMQQRLSELETTQQAQAAAAPTVAPAVAAAAQPVTDADIPQQEPASRIHKPPSALAGVEEPPPSGYVRLGDSGNMVKLDVVAQTDMMFDNKLMPYKDLFIPAGIPVEGQPFHDSHMQSNLSAKQSVVRMDFRRDTPYGLLKVVYKNNFFGFGGPDMDYNLQYLYGELEAKDYSILAGYYLSGFTDISVFPNTLDYEGPNSFTFKYAPQFRYTPVIWRHGEGRLTLPMTLEKPNADIALISDNQTYSKYPDVTLGLRYEAPDWHIQWSNLFRNLAVQSASSDRTRSTEAYATQLTFAAGVFGDDSVQGWVSTGKGYANFLQDITGFGLDAAFNPSLDLEATDAYAWGMGYTHAWSDAVSSSASYGYLNINPDFNVFIDQSLPDTTQYASLNVAWQFSERAMVGAEWLWGHNKTLAGDTGDAQRLQMTFRYDLNP</sequence>
<dbReference type="SUPFAM" id="SSF56935">
    <property type="entry name" value="Porins"/>
    <property type="match status" value="1"/>
</dbReference>
<evidence type="ECO:0000313" key="4">
    <source>
        <dbReference type="EMBL" id="BCT93928.1"/>
    </source>
</evidence>
<dbReference type="Pfam" id="PF19577">
    <property type="entry name" value="DcaP"/>
    <property type="match status" value="1"/>
</dbReference>
<gene>
    <name evidence="4" type="ORF">LYSCAS_29520</name>
</gene>
<keyword evidence="5" id="KW-1185">Reference proteome</keyword>
<keyword evidence="3" id="KW-0732">Signal</keyword>
<dbReference type="Proteomes" id="UP000681317">
    <property type="component" value="Chromosome"/>
</dbReference>
<organism evidence="4 5">
    <name type="scientific">Noviluteimonas caseinilytica</name>
    <dbReference type="NCBI Taxonomy" id="2675101"/>
    <lineage>
        <taxon>Bacteria</taxon>
        <taxon>Pseudomonadati</taxon>
        <taxon>Pseudomonadota</taxon>
        <taxon>Gammaproteobacteria</taxon>
        <taxon>Lysobacterales</taxon>
        <taxon>Lysobacteraceae</taxon>
        <taxon>Noviluteimonas</taxon>
    </lineage>
</organism>
<dbReference type="InterPro" id="IPR045748">
    <property type="entry name" value="DcaP"/>
</dbReference>
<evidence type="ECO:0008006" key="6">
    <source>
        <dbReference type="Google" id="ProtNLM"/>
    </source>
</evidence>
<feature type="chain" id="PRO_5045394110" description="Porin" evidence="3">
    <location>
        <begin position="31"/>
        <end position="493"/>
    </location>
</feature>
<proteinExistence type="predicted"/>
<feature type="coiled-coil region" evidence="1">
    <location>
        <begin position="31"/>
        <end position="79"/>
    </location>
</feature>
<evidence type="ECO:0000256" key="3">
    <source>
        <dbReference type="SAM" id="SignalP"/>
    </source>
</evidence>
<keyword evidence="1" id="KW-0175">Coiled coil</keyword>
<feature type="region of interest" description="Disordered" evidence="2">
    <location>
        <begin position="89"/>
        <end position="129"/>
    </location>
</feature>